<evidence type="ECO:0000313" key="3">
    <source>
        <dbReference type="Proteomes" id="UP000789901"/>
    </source>
</evidence>
<reference evidence="2 3" key="1">
    <citation type="submission" date="2021-06" db="EMBL/GenBank/DDBJ databases">
        <authorList>
            <person name="Kallberg Y."/>
            <person name="Tangrot J."/>
            <person name="Rosling A."/>
        </authorList>
    </citation>
    <scope>NUCLEOTIDE SEQUENCE [LARGE SCALE GENOMIC DNA]</scope>
    <source>
        <strain evidence="2 3">120-4 pot B 10/14</strain>
    </source>
</reference>
<gene>
    <name evidence="2" type="ORF">GMARGA_LOCUS32247</name>
</gene>
<feature type="region of interest" description="Disordered" evidence="1">
    <location>
        <begin position="34"/>
        <end position="109"/>
    </location>
</feature>
<evidence type="ECO:0000313" key="2">
    <source>
        <dbReference type="EMBL" id="CAG8834792.1"/>
    </source>
</evidence>
<evidence type="ECO:0000256" key="1">
    <source>
        <dbReference type="SAM" id="MobiDB-lite"/>
    </source>
</evidence>
<feature type="compositionally biased region" description="Polar residues" evidence="1">
    <location>
        <begin position="94"/>
        <end position="107"/>
    </location>
</feature>
<accession>A0ABN7WLH2</accession>
<sequence length="148" mass="16474">TDTPDTPDTLYSIIFLRAFFTNTTNSLHIMHRINPSDTPHNTGSLDSFDNAHSPHNKQNRTDLGSDPVSEESASSRAKKTGRKKRSQGEYRKSASISEPNITQNQLMPGTKKAIISSTESSEDVLELFKRTNNDIEKIRASGRVLISK</sequence>
<organism evidence="2 3">
    <name type="scientific">Gigaspora margarita</name>
    <dbReference type="NCBI Taxonomy" id="4874"/>
    <lineage>
        <taxon>Eukaryota</taxon>
        <taxon>Fungi</taxon>
        <taxon>Fungi incertae sedis</taxon>
        <taxon>Mucoromycota</taxon>
        <taxon>Glomeromycotina</taxon>
        <taxon>Glomeromycetes</taxon>
        <taxon>Diversisporales</taxon>
        <taxon>Gigasporaceae</taxon>
        <taxon>Gigaspora</taxon>
    </lineage>
</organism>
<feature type="compositionally biased region" description="Polar residues" evidence="1">
    <location>
        <begin position="35"/>
        <end position="47"/>
    </location>
</feature>
<feature type="compositionally biased region" description="Basic residues" evidence="1">
    <location>
        <begin position="76"/>
        <end position="85"/>
    </location>
</feature>
<name>A0ABN7WLH2_GIGMA</name>
<proteinExistence type="predicted"/>
<protein>
    <submittedName>
        <fullName evidence="2">19869_t:CDS:1</fullName>
    </submittedName>
</protein>
<feature type="non-terminal residue" evidence="2">
    <location>
        <position position="1"/>
    </location>
</feature>
<dbReference type="EMBL" id="CAJVQB010050164">
    <property type="protein sequence ID" value="CAG8834792.1"/>
    <property type="molecule type" value="Genomic_DNA"/>
</dbReference>
<keyword evidence="3" id="KW-1185">Reference proteome</keyword>
<dbReference type="Proteomes" id="UP000789901">
    <property type="component" value="Unassembled WGS sequence"/>
</dbReference>
<comment type="caution">
    <text evidence="2">The sequence shown here is derived from an EMBL/GenBank/DDBJ whole genome shotgun (WGS) entry which is preliminary data.</text>
</comment>